<sequence>MFSTPYQSLINDFLTPQARGSPGTPLRRDCFLLLFLPNQSWGHTLAHRILYRERNKRERVYVETSPCYVNGG</sequence>
<proteinExistence type="predicted"/>
<evidence type="ECO:0000313" key="1">
    <source>
        <dbReference type="EMBL" id="KAK7412897.1"/>
    </source>
</evidence>
<evidence type="ECO:0000313" key="2">
    <source>
        <dbReference type="Proteomes" id="UP001386955"/>
    </source>
</evidence>
<comment type="caution">
    <text evidence="1">The sequence shown here is derived from an EMBL/GenBank/DDBJ whole genome shotgun (WGS) entry which is preliminary data.</text>
</comment>
<keyword evidence="2" id="KW-1185">Reference proteome</keyword>
<gene>
    <name evidence="1" type="ORF">VNO78_04627</name>
</gene>
<name>A0AAN9T5Z2_PSOTE</name>
<dbReference type="AlphaFoldDB" id="A0AAN9T5Z2"/>
<reference evidence="1 2" key="1">
    <citation type="submission" date="2024-01" db="EMBL/GenBank/DDBJ databases">
        <title>The genomes of 5 underutilized Papilionoideae crops provide insights into root nodulation and disease resistanc.</title>
        <authorList>
            <person name="Jiang F."/>
        </authorList>
    </citation>
    <scope>NUCLEOTIDE SEQUENCE [LARGE SCALE GENOMIC DNA]</scope>
    <source>
        <strain evidence="1">DUOXIRENSHENG_FW03</strain>
        <tissue evidence="1">Leaves</tissue>
    </source>
</reference>
<dbReference type="Proteomes" id="UP001386955">
    <property type="component" value="Unassembled WGS sequence"/>
</dbReference>
<dbReference type="EMBL" id="JAYMYS010000001">
    <property type="protein sequence ID" value="KAK7412897.1"/>
    <property type="molecule type" value="Genomic_DNA"/>
</dbReference>
<accession>A0AAN9T5Z2</accession>
<protein>
    <submittedName>
        <fullName evidence="1">Uncharacterized protein</fullName>
    </submittedName>
</protein>
<organism evidence="1 2">
    <name type="scientific">Psophocarpus tetragonolobus</name>
    <name type="common">Winged bean</name>
    <name type="synonym">Dolichos tetragonolobus</name>
    <dbReference type="NCBI Taxonomy" id="3891"/>
    <lineage>
        <taxon>Eukaryota</taxon>
        <taxon>Viridiplantae</taxon>
        <taxon>Streptophyta</taxon>
        <taxon>Embryophyta</taxon>
        <taxon>Tracheophyta</taxon>
        <taxon>Spermatophyta</taxon>
        <taxon>Magnoliopsida</taxon>
        <taxon>eudicotyledons</taxon>
        <taxon>Gunneridae</taxon>
        <taxon>Pentapetalae</taxon>
        <taxon>rosids</taxon>
        <taxon>fabids</taxon>
        <taxon>Fabales</taxon>
        <taxon>Fabaceae</taxon>
        <taxon>Papilionoideae</taxon>
        <taxon>50 kb inversion clade</taxon>
        <taxon>NPAAA clade</taxon>
        <taxon>indigoferoid/millettioid clade</taxon>
        <taxon>Phaseoleae</taxon>
        <taxon>Psophocarpus</taxon>
    </lineage>
</organism>